<dbReference type="InterPro" id="IPR018338">
    <property type="entry name" value="Carbonic_anhydrase_a-class_CS"/>
</dbReference>
<dbReference type="PANTHER" id="PTHR18952:SF208">
    <property type="entry name" value="CARBONIC ANHYDRASE XA-RELATED"/>
    <property type="match status" value="1"/>
</dbReference>
<dbReference type="PROSITE" id="PS51144">
    <property type="entry name" value="ALPHA_CA_2"/>
    <property type="match status" value="1"/>
</dbReference>
<keyword evidence="3 4" id="KW-0862">Zinc</keyword>
<name>A0ABN8SXQ6_9CNID</name>
<dbReference type="EMBL" id="CALNXI010004704">
    <property type="protein sequence ID" value="CAH3196319.1"/>
    <property type="molecule type" value="Genomic_DNA"/>
</dbReference>
<comment type="cofactor">
    <cofactor evidence="4">
        <name>Zn(2+)</name>
        <dbReference type="ChEBI" id="CHEBI:29105"/>
    </cofactor>
</comment>
<evidence type="ECO:0000256" key="4">
    <source>
        <dbReference type="RuleBase" id="RU367011"/>
    </source>
</evidence>
<keyword evidence="4" id="KW-0732">Signal</keyword>
<dbReference type="EC" id="4.2.1.1" evidence="4"/>
<keyword evidence="4" id="KW-0456">Lyase</keyword>
<sequence>MDSRAGFVFLAAFSIAIASKDYGPGDWGKVAPPCSGQLQSPINIVSSLAEVNTTHNDLVVNFDNMNGAVTGYLINNGHAPKVFVDNNQGGATVTGGPLGQNMFVLQQFHFHFGCNSSAGSEHTLDGKTFASEMHLVFYNSVYKSFQVASSKPDGLAVIGVFLQVDGGFSKWMEYIAVSLRNVKTANEINYNLGDSIALSKLVPELASKNAPYYAYKGSLTTPPCYESVQWIVMKNPISVTESQLEMMRLLTTPNGTPMCNNFRPVRPLNRRKLIQRSPKQAKLPGRLRLQGIRLYH</sequence>
<evidence type="ECO:0000256" key="3">
    <source>
        <dbReference type="ARBA" id="ARBA00022833"/>
    </source>
</evidence>
<dbReference type="InterPro" id="IPR001148">
    <property type="entry name" value="CA_dom"/>
</dbReference>
<evidence type="ECO:0000313" key="6">
    <source>
        <dbReference type="EMBL" id="CAH3196319.1"/>
    </source>
</evidence>
<dbReference type="InterPro" id="IPR036398">
    <property type="entry name" value="CA_dom_sf"/>
</dbReference>
<proteinExistence type="inferred from homology"/>
<dbReference type="InterPro" id="IPR023561">
    <property type="entry name" value="Carbonic_anhydrase_a-class"/>
</dbReference>
<comment type="function">
    <text evidence="4">Reversible hydration of carbon dioxide.</text>
</comment>
<dbReference type="Gene3D" id="3.10.200.10">
    <property type="entry name" value="Alpha carbonic anhydrase"/>
    <property type="match status" value="1"/>
</dbReference>
<dbReference type="PROSITE" id="PS00162">
    <property type="entry name" value="ALPHA_CA_1"/>
    <property type="match status" value="1"/>
</dbReference>
<reference evidence="6 7" key="1">
    <citation type="submission" date="2022-05" db="EMBL/GenBank/DDBJ databases">
        <authorList>
            <consortium name="Genoscope - CEA"/>
            <person name="William W."/>
        </authorList>
    </citation>
    <scope>NUCLEOTIDE SEQUENCE [LARGE SCALE GENOMIC DNA]</scope>
</reference>
<keyword evidence="7" id="KW-1185">Reference proteome</keyword>
<comment type="catalytic activity">
    <reaction evidence="4">
        <text>hydrogencarbonate + H(+) = CO2 + H2O</text>
        <dbReference type="Rhea" id="RHEA:10748"/>
        <dbReference type="ChEBI" id="CHEBI:15377"/>
        <dbReference type="ChEBI" id="CHEBI:15378"/>
        <dbReference type="ChEBI" id="CHEBI:16526"/>
        <dbReference type="ChEBI" id="CHEBI:17544"/>
        <dbReference type="EC" id="4.2.1.1"/>
    </reaction>
</comment>
<dbReference type="Proteomes" id="UP001159427">
    <property type="component" value="Unassembled WGS sequence"/>
</dbReference>
<dbReference type="CDD" id="cd00326">
    <property type="entry name" value="alpha_CA"/>
    <property type="match status" value="1"/>
</dbReference>
<accession>A0ABN8SXQ6</accession>
<evidence type="ECO:0000256" key="2">
    <source>
        <dbReference type="ARBA" id="ARBA00022723"/>
    </source>
</evidence>
<dbReference type="SMART" id="SM01057">
    <property type="entry name" value="Carb_anhydrase"/>
    <property type="match status" value="1"/>
</dbReference>
<comment type="similarity">
    <text evidence="1 4">Belongs to the alpha-carbonic anhydrase family.</text>
</comment>
<protein>
    <recommendedName>
        <fullName evidence="4">Carbonic anhydrase</fullName>
        <ecNumber evidence="4">4.2.1.1</ecNumber>
    </recommendedName>
</protein>
<evidence type="ECO:0000256" key="1">
    <source>
        <dbReference type="ARBA" id="ARBA00010718"/>
    </source>
</evidence>
<feature type="domain" description="Alpha-carbonic anhydrase" evidence="5">
    <location>
        <begin position="11"/>
        <end position="277"/>
    </location>
</feature>
<feature type="chain" id="PRO_5044978426" description="Carbonic anhydrase" evidence="4">
    <location>
        <begin position="19"/>
        <end position="296"/>
    </location>
</feature>
<dbReference type="PANTHER" id="PTHR18952">
    <property type="entry name" value="CARBONIC ANHYDRASE"/>
    <property type="match status" value="1"/>
</dbReference>
<dbReference type="SUPFAM" id="SSF51069">
    <property type="entry name" value="Carbonic anhydrase"/>
    <property type="match status" value="1"/>
</dbReference>
<comment type="caution">
    <text evidence="6">The sequence shown here is derived from an EMBL/GenBank/DDBJ whole genome shotgun (WGS) entry which is preliminary data.</text>
</comment>
<feature type="signal peptide" evidence="4">
    <location>
        <begin position="1"/>
        <end position="18"/>
    </location>
</feature>
<evidence type="ECO:0000313" key="7">
    <source>
        <dbReference type="Proteomes" id="UP001159427"/>
    </source>
</evidence>
<evidence type="ECO:0000259" key="5">
    <source>
        <dbReference type="PROSITE" id="PS51144"/>
    </source>
</evidence>
<keyword evidence="2 4" id="KW-0479">Metal-binding</keyword>
<dbReference type="Pfam" id="PF00194">
    <property type="entry name" value="Carb_anhydrase"/>
    <property type="match status" value="1"/>
</dbReference>
<gene>
    <name evidence="6" type="ORF">PEVE_00032354</name>
</gene>
<organism evidence="6 7">
    <name type="scientific">Porites evermanni</name>
    <dbReference type="NCBI Taxonomy" id="104178"/>
    <lineage>
        <taxon>Eukaryota</taxon>
        <taxon>Metazoa</taxon>
        <taxon>Cnidaria</taxon>
        <taxon>Anthozoa</taxon>
        <taxon>Hexacorallia</taxon>
        <taxon>Scleractinia</taxon>
        <taxon>Fungiina</taxon>
        <taxon>Poritidae</taxon>
        <taxon>Porites</taxon>
    </lineage>
</organism>